<sequence>MRFPPPPYECSNVPRKIRFKKCEQQSQVCSGTIEKKKHPKPCSKRKKCIKPVAENQSLVLLPESLESGTTNGECVEAAIDNNSTSNKKTSKHYSRRIKCTTDLGGNQNAMLSSAKPMLSGITNDEHPLDHVSCLDSTLLPITNGEVVDSMNEHMRTAKKRPTKLRSKRKKCMELAEDSHSFSSHLESGEFGKSDGEGVENSILDMEKEAVKQQKRRKIRNEPSGKCQDVFVLLQQDTLEVSKHRNVSSKQILGATNGDDITLARFPIDVIETIREGASLLFQRLGLRDFARIDGWFLPNSVHMSSSESKFGRTELGNIIFTDINLISGMEQTSFLFQQSSKVGFSHSNILRTIIYRACLRFPNLASFSSGSRDTSERQVSLMSGTNVWLNLQAFDDLEVTPCLLAPTSEFVSGVDSNNKESDVSSRTVWSLPYSLVLRHTTEEVIVACMEAIEPARAAMTSQLRNKVIDNLMEGLTNHSWFTGFDIADEPPRRFSLEQWIKLAKEVQATVFIAVHGGIGEDGTLQSLLEAERVPYTGPGVISSKTCMDKVATSVALNHLATLGVLTINKDVWRKEDLIKMPILGIWHDLTSKLQCETLCIKPARDGCSTRVARLCCAKDLEVYVKALDDCLLRIPSNSLSKAYQWRSCNRHPSRWSSLSSQNGLLRKT</sequence>
<evidence type="ECO:0000313" key="3">
    <source>
        <dbReference type="Proteomes" id="UP000737018"/>
    </source>
</evidence>
<dbReference type="EMBL" id="JRKL02007724">
    <property type="protein sequence ID" value="KAF3947479.1"/>
    <property type="molecule type" value="Genomic_DNA"/>
</dbReference>
<dbReference type="InterPro" id="IPR000291">
    <property type="entry name" value="D-Ala_lig_Van_CS"/>
</dbReference>
<organism evidence="2 3">
    <name type="scientific">Castanea mollissima</name>
    <name type="common">Chinese chestnut</name>
    <dbReference type="NCBI Taxonomy" id="60419"/>
    <lineage>
        <taxon>Eukaryota</taxon>
        <taxon>Viridiplantae</taxon>
        <taxon>Streptophyta</taxon>
        <taxon>Embryophyta</taxon>
        <taxon>Tracheophyta</taxon>
        <taxon>Spermatophyta</taxon>
        <taxon>Magnoliopsida</taxon>
        <taxon>eudicotyledons</taxon>
        <taxon>Gunneridae</taxon>
        <taxon>Pentapetalae</taxon>
        <taxon>rosids</taxon>
        <taxon>fabids</taxon>
        <taxon>Fagales</taxon>
        <taxon>Fagaceae</taxon>
        <taxon>Castanea</taxon>
    </lineage>
</organism>
<dbReference type="Proteomes" id="UP000737018">
    <property type="component" value="Unassembled WGS sequence"/>
</dbReference>
<dbReference type="AlphaFoldDB" id="A0A8J4QK69"/>
<comment type="caution">
    <text evidence="2">The sequence shown here is derived from an EMBL/GenBank/DDBJ whole genome shotgun (WGS) entry which is preliminary data.</text>
</comment>
<keyword evidence="3" id="KW-1185">Reference proteome</keyword>
<evidence type="ECO:0000259" key="1">
    <source>
        <dbReference type="Pfam" id="PF01820"/>
    </source>
</evidence>
<dbReference type="OrthoDB" id="2013972at2759"/>
<proteinExistence type="predicted"/>
<reference evidence="2" key="1">
    <citation type="submission" date="2020-03" db="EMBL/GenBank/DDBJ databases">
        <title>Castanea mollissima Vanexum genome sequencing.</title>
        <authorList>
            <person name="Staton M."/>
        </authorList>
    </citation>
    <scope>NUCLEOTIDE SEQUENCE</scope>
    <source>
        <tissue evidence="2">Leaf</tissue>
    </source>
</reference>
<protein>
    <recommendedName>
        <fullName evidence="1">D-alanine--D-alanine ligase N-terminal domain-containing protein</fullName>
    </recommendedName>
</protein>
<gene>
    <name evidence="2" type="ORF">CMV_026393</name>
</gene>
<dbReference type="GO" id="GO:0009507">
    <property type="term" value="C:chloroplast"/>
    <property type="evidence" value="ECO:0007669"/>
    <property type="project" value="TreeGrafter"/>
</dbReference>
<dbReference type="InterPro" id="IPR011127">
    <property type="entry name" value="Dala_Dala_lig_N"/>
</dbReference>
<dbReference type="Gene3D" id="3.40.50.20">
    <property type="match status" value="1"/>
</dbReference>
<feature type="domain" description="D-alanine--D-alanine ligase N-terminal" evidence="1">
    <location>
        <begin position="374"/>
        <end position="538"/>
    </location>
</feature>
<dbReference type="InterPro" id="IPR016185">
    <property type="entry name" value="PreATP-grasp_dom_sf"/>
</dbReference>
<name>A0A8J4QK69_9ROSI</name>
<dbReference type="Pfam" id="PF01820">
    <property type="entry name" value="Dala_Dala_lig_N"/>
    <property type="match status" value="1"/>
</dbReference>
<evidence type="ECO:0000313" key="2">
    <source>
        <dbReference type="EMBL" id="KAF3947479.1"/>
    </source>
</evidence>
<accession>A0A8J4QK69</accession>
<dbReference type="PROSITE" id="PS00843">
    <property type="entry name" value="DALA_DALA_LIGASE_1"/>
    <property type="match status" value="1"/>
</dbReference>
<dbReference type="GO" id="GO:0008716">
    <property type="term" value="F:D-alanine-D-alanine ligase activity"/>
    <property type="evidence" value="ECO:0007669"/>
    <property type="project" value="TreeGrafter"/>
</dbReference>
<dbReference type="PANTHER" id="PTHR23132">
    <property type="entry name" value="D-ALANINE--D-ALANINE LIGASE"/>
    <property type="match status" value="1"/>
</dbReference>
<dbReference type="Gene3D" id="3.30.470.20">
    <property type="entry name" value="ATP-grasp fold, B domain"/>
    <property type="match status" value="1"/>
</dbReference>
<dbReference type="SUPFAM" id="SSF52440">
    <property type="entry name" value="PreATP-grasp domain"/>
    <property type="match status" value="1"/>
</dbReference>
<dbReference type="PANTHER" id="PTHR23132:SF0">
    <property type="entry name" value="D-ALANINE-D-ALANINE LIGASE FAMILY"/>
    <property type="match status" value="1"/>
</dbReference>
<dbReference type="FunFam" id="3.40.50.20:FF:000028">
    <property type="entry name" value="D-alanine-D-alanine ligase family"/>
    <property type="match status" value="1"/>
</dbReference>